<sequence>MKKYKLIIFGILNFLISCKQTESKKTTESENKKIAKTKTEEEKAELESTFVSEPYFENDSLTFTLKSNLEKIALDSKFEIYKKPIKNRHLDNLFDTIVTRTYKNTELTSYKAESKEWVYKAKIGDADFELNEFIKIGTKEYVLEKSLAKVINNDTLKIGNLEQTSVFNLIFESGILKSIEYDGYLD</sequence>
<keyword evidence="2" id="KW-1185">Reference proteome</keyword>
<reference evidence="1" key="1">
    <citation type="submission" date="2019-09" db="EMBL/GenBank/DDBJ databases">
        <authorList>
            <person name="Rodrigo-Torres L."/>
            <person name="Arahal R. D."/>
            <person name="Lucena T."/>
        </authorList>
    </citation>
    <scope>NUCLEOTIDE SEQUENCE</scope>
    <source>
        <strain evidence="1">ISS653</strain>
    </source>
</reference>
<organism evidence="1 2">
    <name type="scientific">Mesonia oceanica</name>
    <dbReference type="NCBI Taxonomy" id="2687242"/>
    <lineage>
        <taxon>Bacteria</taxon>
        <taxon>Pseudomonadati</taxon>
        <taxon>Bacteroidota</taxon>
        <taxon>Flavobacteriia</taxon>
        <taxon>Flavobacteriales</taxon>
        <taxon>Flavobacteriaceae</taxon>
        <taxon>Mesonia</taxon>
    </lineage>
</organism>
<dbReference type="Proteomes" id="UP000356253">
    <property type="component" value="Unassembled WGS sequence"/>
</dbReference>
<name>A0AC61YDX0_9FLAO</name>
<evidence type="ECO:0000313" key="2">
    <source>
        <dbReference type="Proteomes" id="UP000356253"/>
    </source>
</evidence>
<accession>A0AC61YDX0</accession>
<dbReference type="EMBL" id="CABVMM010000030">
    <property type="protein sequence ID" value="VVV02565.1"/>
    <property type="molecule type" value="Genomic_DNA"/>
</dbReference>
<gene>
    <name evidence="1" type="ORF">FVB9532_03872</name>
</gene>
<proteinExistence type="predicted"/>
<evidence type="ECO:0000313" key="1">
    <source>
        <dbReference type="EMBL" id="VVV02565.1"/>
    </source>
</evidence>
<comment type="caution">
    <text evidence="1">The sequence shown here is derived from an EMBL/GenBank/DDBJ whole genome shotgun (WGS) entry which is preliminary data.</text>
</comment>
<protein>
    <submittedName>
        <fullName evidence="1">Uncharacterized protein</fullName>
    </submittedName>
</protein>